<dbReference type="PANTHER" id="PTHR23317:SF76">
    <property type="entry name" value="LD20667P"/>
    <property type="match status" value="1"/>
</dbReference>
<dbReference type="Pfam" id="PF14429">
    <property type="entry name" value="DOCK-C2"/>
    <property type="match status" value="1"/>
</dbReference>
<dbReference type="GeneID" id="14889866"/>
<dbReference type="GO" id="GO:0005085">
    <property type="term" value="F:guanyl-nucleotide exchange factor activity"/>
    <property type="evidence" value="ECO:0007669"/>
    <property type="project" value="UniProtKB-KW"/>
</dbReference>
<feature type="compositionally biased region" description="Basic and acidic residues" evidence="4">
    <location>
        <begin position="1140"/>
        <end position="1172"/>
    </location>
</feature>
<dbReference type="InterPro" id="IPR035892">
    <property type="entry name" value="C2_domain_sf"/>
</dbReference>
<reference evidence="7 8" key="1">
    <citation type="submission" date="2012-10" db="EMBL/GenBank/DDBJ databases">
        <authorList>
            <person name="Zafar N."/>
            <person name="Inman J."/>
            <person name="Hall N."/>
            <person name="Lorenzi H."/>
            <person name="Caler E."/>
        </authorList>
    </citation>
    <scope>NUCLEOTIDE SEQUENCE [LARGE SCALE GENOMIC DNA]</scope>
    <source>
        <strain evidence="7 8">IP1</strain>
    </source>
</reference>
<dbReference type="Pfam" id="PF06920">
    <property type="entry name" value="DHR-2_Lobe_A"/>
    <property type="match status" value="1"/>
</dbReference>
<keyword evidence="1" id="KW-0344">Guanine-nucleotide releasing factor</keyword>
<keyword evidence="8" id="KW-1185">Reference proteome</keyword>
<dbReference type="InterPro" id="IPR046769">
    <property type="entry name" value="DOCKER_Lobe_A"/>
</dbReference>
<evidence type="ECO:0000256" key="4">
    <source>
        <dbReference type="SAM" id="MobiDB-lite"/>
    </source>
</evidence>
<keyword evidence="3" id="KW-0175">Coiled coil</keyword>
<accession>A0A0A1UDM6</accession>
<evidence type="ECO:0000313" key="7">
    <source>
        <dbReference type="EMBL" id="ELP90849.1"/>
    </source>
</evidence>
<proteinExistence type="inferred from homology"/>
<dbReference type="InterPro" id="IPR027357">
    <property type="entry name" value="DOCKER_dom"/>
</dbReference>
<dbReference type="Gene3D" id="2.60.40.150">
    <property type="entry name" value="C2 domain"/>
    <property type="match status" value="1"/>
</dbReference>
<dbReference type="Gene3D" id="1.25.40.410">
    <property type="match status" value="1"/>
</dbReference>
<evidence type="ECO:0000256" key="3">
    <source>
        <dbReference type="SAM" id="Coils"/>
    </source>
</evidence>
<name>A0A0A1UDM6_ENTIV</name>
<dbReference type="PROSITE" id="PS51651">
    <property type="entry name" value="DOCKER"/>
    <property type="match status" value="1"/>
</dbReference>
<comment type="similarity">
    <text evidence="2">Belongs to the DOCK family.</text>
</comment>
<dbReference type="VEuPathDB" id="AmoebaDB:EIN_359320"/>
<dbReference type="InterPro" id="IPR026791">
    <property type="entry name" value="DOCK"/>
</dbReference>
<evidence type="ECO:0008006" key="9">
    <source>
        <dbReference type="Google" id="ProtNLM"/>
    </source>
</evidence>
<dbReference type="Proteomes" id="UP000014680">
    <property type="component" value="Unassembled WGS sequence"/>
</dbReference>
<dbReference type="KEGG" id="eiv:EIN_359320"/>
<dbReference type="CDD" id="cd08679">
    <property type="entry name" value="C2_DOCK180_related"/>
    <property type="match status" value="1"/>
</dbReference>
<dbReference type="GO" id="GO:0007264">
    <property type="term" value="P:small GTPase-mediated signal transduction"/>
    <property type="evidence" value="ECO:0007669"/>
    <property type="project" value="InterPro"/>
</dbReference>
<dbReference type="InterPro" id="IPR027007">
    <property type="entry name" value="C2_DOCK-type_domain"/>
</dbReference>
<protein>
    <recommendedName>
        <fullName evidence="9">DOCKER domain-containing protein</fullName>
    </recommendedName>
</protein>
<evidence type="ECO:0000313" key="8">
    <source>
        <dbReference type="Proteomes" id="UP000014680"/>
    </source>
</evidence>
<feature type="domain" description="C2 DOCK-type" evidence="5">
    <location>
        <begin position="495"/>
        <end position="671"/>
    </location>
</feature>
<organism evidence="7 8">
    <name type="scientific">Entamoeba invadens IP1</name>
    <dbReference type="NCBI Taxonomy" id="370355"/>
    <lineage>
        <taxon>Eukaryota</taxon>
        <taxon>Amoebozoa</taxon>
        <taxon>Evosea</taxon>
        <taxon>Archamoebae</taxon>
        <taxon>Mastigamoebida</taxon>
        <taxon>Entamoebidae</taxon>
        <taxon>Entamoeba</taxon>
    </lineage>
</organism>
<evidence type="ECO:0000259" key="6">
    <source>
        <dbReference type="PROSITE" id="PS51651"/>
    </source>
</evidence>
<dbReference type="PANTHER" id="PTHR23317">
    <property type="entry name" value="DEDICATOR OF CYTOKINESIS DOCK"/>
    <property type="match status" value="1"/>
</dbReference>
<feature type="region of interest" description="Disordered" evidence="4">
    <location>
        <begin position="1131"/>
        <end position="1182"/>
    </location>
</feature>
<feature type="domain" description="DOCKER" evidence="6">
    <location>
        <begin position="2072"/>
        <end position="2520"/>
    </location>
</feature>
<gene>
    <name evidence="7" type="ORF">EIN_359320</name>
</gene>
<dbReference type="EMBL" id="KB206483">
    <property type="protein sequence ID" value="ELP90849.1"/>
    <property type="molecule type" value="Genomic_DNA"/>
</dbReference>
<feature type="coiled-coil region" evidence="3">
    <location>
        <begin position="1486"/>
        <end position="1527"/>
    </location>
</feature>
<evidence type="ECO:0000259" key="5">
    <source>
        <dbReference type="PROSITE" id="PS51650"/>
    </source>
</evidence>
<dbReference type="PROSITE" id="PS51650">
    <property type="entry name" value="C2_DOCK"/>
    <property type="match status" value="1"/>
</dbReference>
<evidence type="ECO:0000256" key="1">
    <source>
        <dbReference type="ARBA" id="ARBA00022658"/>
    </source>
</evidence>
<dbReference type="InterPro" id="IPR043161">
    <property type="entry name" value="DOCK_C_lobe_A"/>
</dbReference>
<evidence type="ECO:0000256" key="2">
    <source>
        <dbReference type="PROSITE-ProRule" id="PRU00983"/>
    </source>
</evidence>
<dbReference type="RefSeq" id="XP_004257620.1">
    <property type="nucleotide sequence ID" value="XM_004257572.1"/>
</dbReference>
<dbReference type="OrthoDB" id="47328at2759"/>
<sequence>MEHQLDTSVLSQIFETDFRKTKVVMATPERGSNPIQKTETSLKILSKFDLYDTENNKELDVYQLRKYIEGEWKICLSEESIKYHCGQNFLEKAYKVQRNEFIAFHKYITANLEEIKKENTQSDLEVFESQFTEDSPVDSQYKLLDKNCFVIEKLDKFHSIMYPDLIPPEKGDPIHCDMYNVIFGKTISIYKKHIPFRSVFTTIPDNFVPKNDNLKKLFSIDSLFQSITNKVGQRRKKAKNFFEFFDKKISHTDFLYSTNLSNARDEDIEVLKKYKKPSVIEMVNIKLPLNIEKLHCRLSFYDTNYIKLSADYCFNVDPSDLQASTLNVPLSSFVMRQEIINKSVAFIVVFQVFKAMDADISFAREVYANDNKRDAKNVKKYSDRVKESAKFFEQKKYQLLMFSSKQILFTGNYELFKLYKPPNEVKDIVWMIKECDKWKLCGEWTFKFKASKKELVHVDGESEFNNQEHEEKPIFIKSLTNLSLQDSEDIFTDYRNFLFCYPTELCLGKERKRGGCLITVYCRDTDAKFAGEITGNLPVIFPNNSSCHVDMQTSLTTTVATEKVGKFTDEIKLELPFPLTPTHHLLFCVRDIGTDDGVEGRPLFAKLPLYENGRVVENKEYTLRIMKEMNDHYLKTNEYYDQSKMYLKVTINVVSTVYPTERVLTDFLYFNAPVDTVLYPDLYTEMIHFLPSVLHRCLRILQDRNREEIFSMFKLFKVFDVNKNVEEEKKESFSVYKNKNVVYAINHFVRVKTDENVYNCMFIVASLPIIFDRSETNATERLKYIWIIFALLIKSLIAFYNDHNAFNLPNFHTFCCGEDAKIISANLVKNIDMCSDFIVYCSALSFVDPLVVREANLFYAEFIRDFAMLWRHDDTTKLVISHLDNICKMSRDVIGRSSSSFSRLLRLEFISVLAEGDHIFQLNGPQNLEVKGINKLNDTIAQRHTLMFIILRQFFVLILDQDKLISKMALHELVLLMNKFDLDKSLSSQHDRERFFGMMFPFVLFFLDDSEKINEWRKKDCTSDLNDIECLYMIFFFILKNLEDNLLDQWLVAEYLPSMLNTLLVHIRKALLLFSVFPMQTLPDAPKLYLKELQTLLNSIETQSAPNIARSPSPGLSKIGSSLKMHVKNNSQNKRLSSKYKKDDDVKEPSTPRVGLDRLKLKKYDDDEEGRRSVSPRGSGSGAAMEYAKMSATPVFSNLSCSAGARTITVSSCETADPNVLNMITDVSLIAMDYLEIMISVLIRDDKTQAMDRIQEIVSDVLFKIKTTPSYLVSLYKFIFIVLTTYREFLFLKPNQMCINLLKNLLSLSNSQEVMERDFANNLLFTFAKTNFIVTGNTVSTIVSAISALSELNLANVQNVKTSVKGLLELSSQYHYTFDLKLQRCVELLLDEGSRKIEALQKVQQIYRAIDGGNLDVFITFVKDCMLVFEDIIEFATTANTTVINGYDVFKSEVGGLLKTNEIFKMVGKWIIFIEHIQLCPKDSFYLFLEEKKKELRNSYTHLEETIVELEKLCVTEKEQMKRFEKQCDENKTVGNRLFTWVKTNLQVQAIDYDTCEDSQLINIIEDLEKEQNKRVNGIKSHIEKYCQFDEVLKEMGLLVNPLFPVTSQEMGECVKKVLQLHQNRIKLVHQLIHVRTSYDTEYLIYTEKLKHFEKTLETMNSDIAVEISSKPITGHFLEDSMYRYKMLDDLFSTCSKKLNAKKVKMGGMKPTWEITYNGWEDVISLVLSTLELTTNLLEKVKQNDYEVIAMKEWYLKETKFNKTIIGVFMWDGMYSALNKVAMKESNDFLEILAGVYEYLSTHLKDVETRYNECVDILQHLRKKKLPLGFKYLQKKINVKDFEMLAMSTELYVDQFNEEKTLEKSRKEYADLFVHFFKFTDKLCDDADKMQGLQNTKAVTGNTSITNLSTYFKQKDHTIDPKVLEEISKQREKLLSFEEQKIDKLNRYCDLTQITQTVLTRCSLLGLPDKEKEPLKISYNAKIPRSVSLPKSNNKLVELKDVLSFFMDSKDCIKLDCFHDLSYGQRDNFNKDLKNVEDDILNVLDSLEDINTQKRESSDPQLVLQRFEGFAMNYVAAPQLHLTWMTRLAQQHRDRGQYVEAGMCEIHMVLFIHRLLENNTRTVDCSEFVATFGNFVENTSTAPSSQFTAHFTEEMMIKHISNAADDFEKGNIAWYGLVTANVLIPYYIEKRTIKELGKTHDYVNRMYSTLVSGNSDHFGRDNLAFYYVQFVGKVFGEKLDGKKYIYVSTRNKMPMLIKEIKDVVPKSFKGERHIISSLDKMNEQLAISGDAENQCHIVFSQITPLYEKGKFVQYASKFNFDCLMCDEGKDPTVITNWFKNRIVLETNLVLPGVLRRQEVTQKEQFYRMSAIEIAIDEIERKTEDLKFYLDESFNFLKETDDESAKLIVKKTSEILCGSNDIGNERLAPKLTVFEKKKLVEFLHIFFYELQDENINSTVLTNLFNASKEALAVVREAIAVVNETYRNVIVNETTRSNIENIERQADRVDYTLDEIENTMKSQLGEDDNL</sequence>